<reference evidence="7 8" key="1">
    <citation type="submission" date="2019-11" db="EMBL/GenBank/DDBJ databases">
        <title>Nocardia sp. nov. CT2-14 isolated from soil.</title>
        <authorList>
            <person name="Kanchanasin P."/>
            <person name="Tanasupawat S."/>
            <person name="Yuki M."/>
            <person name="Kudo T."/>
        </authorList>
    </citation>
    <scope>NUCLEOTIDE SEQUENCE [LARGE SCALE GENOMIC DNA]</scope>
    <source>
        <strain evidence="7 8">CT2-14</strain>
    </source>
</reference>
<dbReference type="Proteomes" id="UP000432464">
    <property type="component" value="Unassembled WGS sequence"/>
</dbReference>
<dbReference type="AlphaFoldDB" id="A0A6I3L920"/>
<comment type="similarity">
    <text evidence="2">Belongs to the UPF0754 family.</text>
</comment>
<evidence type="ECO:0000256" key="1">
    <source>
        <dbReference type="ARBA" id="ARBA00004308"/>
    </source>
</evidence>
<gene>
    <name evidence="7" type="ORF">GLP40_28820</name>
</gene>
<organism evidence="7 8">
    <name type="scientific">Nocardia aurantiaca</name>
    <dbReference type="NCBI Taxonomy" id="2675850"/>
    <lineage>
        <taxon>Bacteria</taxon>
        <taxon>Bacillati</taxon>
        <taxon>Actinomycetota</taxon>
        <taxon>Actinomycetes</taxon>
        <taxon>Mycobacteriales</taxon>
        <taxon>Nocardiaceae</taxon>
        <taxon>Nocardia</taxon>
    </lineage>
</organism>
<keyword evidence="8" id="KW-1185">Reference proteome</keyword>
<keyword evidence="3 6" id="KW-0812">Transmembrane</keyword>
<evidence type="ECO:0000256" key="5">
    <source>
        <dbReference type="ARBA" id="ARBA00023136"/>
    </source>
</evidence>
<feature type="transmembrane region" description="Helical" evidence="6">
    <location>
        <begin position="389"/>
        <end position="409"/>
    </location>
</feature>
<comment type="subcellular location">
    <subcellularLocation>
        <location evidence="1">Endomembrane system</location>
    </subcellularLocation>
</comment>
<dbReference type="RefSeq" id="WP_154791168.1">
    <property type="nucleotide sequence ID" value="NZ_WMBB01000016.1"/>
</dbReference>
<sequence length="410" mass="46952">MDWSGIVADLREDWYLYAVMPVFAAVIGWFTKLAAVEMLFRPLEFKGIPPYLGWQGIIPRYSARMATVAVDLMMSRLLDPQEIIDRIDPAELAEHVQEPMLETVEGIVHELMMRYQPGLWERLPEPVRRIIVRRIQHDAPALIGRMMDDLKNNVDVVFDMRTMCIDALLRDKALTVRLIRDIATPELRFIVRSGLIFGFILGIVQAAVWALTHSTIVMPLFGAFVGYSTDWLALQMIFRPIHEKRYFGVFRWHGSFHKRRKQVAVDYGTLMATEILTPANIIHAMLTGAQSDRLFSLIEYDIQRVMDQQMGLAKPVVELAFGRGTLAAMKHDIVAMVREQVPRSSAQIEHYTMRALDVPGLIIEKMGMLTNEEYENLLRPAFKQDEWKIVTVGAVLGFLVGELQVHLLLH</sequence>
<feature type="transmembrane region" description="Helical" evidence="6">
    <location>
        <begin position="216"/>
        <end position="238"/>
    </location>
</feature>
<evidence type="ECO:0000256" key="3">
    <source>
        <dbReference type="ARBA" id="ARBA00022692"/>
    </source>
</evidence>
<dbReference type="EMBL" id="WMBB01000016">
    <property type="protein sequence ID" value="MTE16746.1"/>
    <property type="molecule type" value="Genomic_DNA"/>
</dbReference>
<dbReference type="PANTHER" id="PTHR35791:SF1">
    <property type="entry name" value="UPF0754 MEMBRANE PROTEIN YHEB"/>
    <property type="match status" value="1"/>
</dbReference>
<evidence type="ECO:0000313" key="7">
    <source>
        <dbReference type="EMBL" id="MTE16746.1"/>
    </source>
</evidence>
<protein>
    <submittedName>
        <fullName evidence="7">DUF445 family protein</fullName>
    </submittedName>
</protein>
<feature type="transmembrane region" description="Helical" evidence="6">
    <location>
        <begin position="189"/>
        <end position="210"/>
    </location>
</feature>
<name>A0A6I3L920_9NOCA</name>
<dbReference type="Pfam" id="PF04286">
    <property type="entry name" value="DUF445"/>
    <property type="match status" value="1"/>
</dbReference>
<proteinExistence type="inferred from homology"/>
<feature type="transmembrane region" description="Helical" evidence="6">
    <location>
        <begin position="14"/>
        <end position="36"/>
    </location>
</feature>
<keyword evidence="4 6" id="KW-1133">Transmembrane helix</keyword>
<accession>A0A6I3L920</accession>
<evidence type="ECO:0000313" key="8">
    <source>
        <dbReference type="Proteomes" id="UP000432464"/>
    </source>
</evidence>
<dbReference type="InterPro" id="IPR007383">
    <property type="entry name" value="DUF445"/>
</dbReference>
<evidence type="ECO:0000256" key="4">
    <source>
        <dbReference type="ARBA" id="ARBA00022989"/>
    </source>
</evidence>
<evidence type="ECO:0000256" key="6">
    <source>
        <dbReference type="SAM" id="Phobius"/>
    </source>
</evidence>
<evidence type="ECO:0000256" key="2">
    <source>
        <dbReference type="ARBA" id="ARBA00008053"/>
    </source>
</evidence>
<keyword evidence="5 6" id="KW-0472">Membrane</keyword>
<dbReference type="PANTHER" id="PTHR35791">
    <property type="entry name" value="UPF0754 MEMBRANE PROTEIN YHEB"/>
    <property type="match status" value="1"/>
</dbReference>
<dbReference type="GO" id="GO:0012505">
    <property type="term" value="C:endomembrane system"/>
    <property type="evidence" value="ECO:0007669"/>
    <property type="project" value="UniProtKB-SubCell"/>
</dbReference>
<comment type="caution">
    <text evidence="7">The sequence shown here is derived from an EMBL/GenBank/DDBJ whole genome shotgun (WGS) entry which is preliminary data.</text>
</comment>